<dbReference type="Proteomes" id="UP000029661">
    <property type="component" value="Chromosome"/>
</dbReference>
<name>A0A089ZVI5_METFO</name>
<dbReference type="GeneID" id="24792847"/>
<dbReference type="STRING" id="2162.BRM9_1683"/>
<sequence length="425" mass="48025">MAEELQTAVLDSSETLLCFLNPDVINIEEYDKSGGLRIVTITHPLVDKEGNRLDEYSSNLIHGNKIWRPKTSNGDGCLYVIDDTREINETDNEISIKAEELAVELSDLPPEPLLTTEEVKITGEFLNQYVGDLFNLGTIATGQKFSYTGTIGIMALLREIEKQTEHEFQFRYEYNEITQKIDRFIDFLPQRGKTHTVPVELGYNTKNMSLEETEVEVAIAAAPVGAPSDTKADTVNNFHKARKEFEDMVVNTNTQIPLFVTKDEDGNPVDGPMAYPPYPKPAGQNYVTSDGSDSAANYKEITAKDGYTKIPRVALFESSEENKYNLYWLCVNKIREKQQPSVTLEANVIDISKIKDYSPELYNVGDLVPVRPPGREEYVMARVTETTKYPRNFAKDSIKLGNYQIDFFADYLNEGNRPKTAYTNI</sequence>
<dbReference type="EMBL" id="CP006933">
    <property type="protein sequence ID" value="AIS32494.1"/>
    <property type="molecule type" value="Genomic_DNA"/>
</dbReference>
<feature type="domain" description="Tail spike" evidence="1">
    <location>
        <begin position="168"/>
        <end position="404"/>
    </location>
</feature>
<evidence type="ECO:0000259" key="1">
    <source>
        <dbReference type="Pfam" id="PF06605"/>
    </source>
</evidence>
<reference evidence="2 3" key="1">
    <citation type="submission" date="2013-12" db="EMBL/GenBank/DDBJ databases">
        <title>The complete genome sequence of Methanobacterium sp. BRM9.</title>
        <authorList>
            <consortium name="Pastoral Greenhouse Gas Research Consortium"/>
            <person name="Kelly W.J."/>
            <person name="Leahy S.C."/>
            <person name="Perry R."/>
            <person name="Li D."/>
            <person name="Altermann E."/>
            <person name="Lambie S.C."/>
            <person name="Attwood G.T."/>
        </authorList>
    </citation>
    <scope>NUCLEOTIDE SEQUENCE [LARGE SCALE GENOMIC DNA]</scope>
    <source>
        <strain evidence="2 3">BRM9</strain>
    </source>
</reference>
<gene>
    <name evidence="2" type="ORF">BRM9_1683</name>
</gene>
<evidence type="ECO:0000313" key="3">
    <source>
        <dbReference type="Proteomes" id="UP000029661"/>
    </source>
</evidence>
<dbReference type="AlphaFoldDB" id="A0A089ZVI5"/>
<protein>
    <submittedName>
        <fullName evidence="2">Phage-related protein</fullName>
    </submittedName>
</protein>
<organism evidence="2 3">
    <name type="scientific">Methanobacterium formicicum</name>
    <dbReference type="NCBI Taxonomy" id="2162"/>
    <lineage>
        <taxon>Archaea</taxon>
        <taxon>Methanobacteriati</taxon>
        <taxon>Methanobacteriota</taxon>
        <taxon>Methanomada group</taxon>
        <taxon>Methanobacteria</taxon>
        <taxon>Methanobacteriales</taxon>
        <taxon>Methanobacteriaceae</taxon>
        <taxon>Methanobacterium</taxon>
    </lineage>
</organism>
<dbReference type="RefSeq" id="WP_048085451.1">
    <property type="nucleotide sequence ID" value="NZ_CP006933.1"/>
</dbReference>
<dbReference type="Pfam" id="PF06605">
    <property type="entry name" value="Prophage_tail"/>
    <property type="match status" value="1"/>
</dbReference>
<proteinExistence type="predicted"/>
<evidence type="ECO:0000313" key="2">
    <source>
        <dbReference type="EMBL" id="AIS32494.1"/>
    </source>
</evidence>
<dbReference type="InterPro" id="IPR010572">
    <property type="entry name" value="Tail_dom"/>
</dbReference>
<accession>A0A089ZVI5</accession>
<dbReference type="KEGG" id="mfc:BRM9_1683"/>